<dbReference type="InterPro" id="IPR008906">
    <property type="entry name" value="HATC_C_dom"/>
</dbReference>
<evidence type="ECO:0008006" key="5">
    <source>
        <dbReference type="Google" id="ProtNLM"/>
    </source>
</evidence>
<dbReference type="KEGG" id="api:100569780"/>
<evidence type="ECO:0000313" key="3">
    <source>
        <dbReference type="EnsemblMetazoa" id="XP_029346390.1"/>
    </source>
</evidence>
<organism evidence="3 4">
    <name type="scientific">Acyrthosiphon pisum</name>
    <name type="common">Pea aphid</name>
    <dbReference type="NCBI Taxonomy" id="7029"/>
    <lineage>
        <taxon>Eukaryota</taxon>
        <taxon>Metazoa</taxon>
        <taxon>Ecdysozoa</taxon>
        <taxon>Arthropoda</taxon>
        <taxon>Hexapoda</taxon>
        <taxon>Insecta</taxon>
        <taxon>Pterygota</taxon>
        <taxon>Neoptera</taxon>
        <taxon>Paraneoptera</taxon>
        <taxon>Hemiptera</taxon>
        <taxon>Sternorrhyncha</taxon>
        <taxon>Aphidomorpha</taxon>
        <taxon>Aphidoidea</taxon>
        <taxon>Aphididae</taxon>
        <taxon>Macrosiphini</taxon>
        <taxon>Acyrthosiphon</taxon>
    </lineage>
</organism>
<accession>A0A8R2JUC1</accession>
<dbReference type="Pfam" id="PF14291">
    <property type="entry name" value="DUF4371"/>
    <property type="match status" value="1"/>
</dbReference>
<proteinExistence type="predicted"/>
<reference evidence="4" key="1">
    <citation type="submission" date="2010-06" db="EMBL/GenBank/DDBJ databases">
        <authorList>
            <person name="Jiang H."/>
            <person name="Abraham K."/>
            <person name="Ali S."/>
            <person name="Alsbrooks S.L."/>
            <person name="Anim B.N."/>
            <person name="Anosike U.S."/>
            <person name="Attaway T."/>
            <person name="Bandaranaike D.P."/>
            <person name="Battles P.K."/>
            <person name="Bell S.N."/>
            <person name="Bell A.V."/>
            <person name="Beltran B."/>
            <person name="Bickham C."/>
            <person name="Bustamante Y."/>
            <person name="Caleb T."/>
            <person name="Canada A."/>
            <person name="Cardenas V."/>
            <person name="Carter K."/>
            <person name="Chacko J."/>
            <person name="Chandrabose M.N."/>
            <person name="Chavez D."/>
            <person name="Chavez A."/>
            <person name="Chen L."/>
            <person name="Chu H.-S."/>
            <person name="Claassen K.J."/>
            <person name="Cockrell R."/>
            <person name="Collins M."/>
            <person name="Cooper J.A."/>
            <person name="Cree A."/>
            <person name="Curry S.M."/>
            <person name="Da Y."/>
            <person name="Dao M.D."/>
            <person name="Das B."/>
            <person name="Davila M.-L."/>
            <person name="Davy-Carroll L."/>
            <person name="Denson S."/>
            <person name="Dinh H."/>
            <person name="Ebong V.E."/>
            <person name="Edwards J.R."/>
            <person name="Egan A."/>
            <person name="El-Daye J."/>
            <person name="Escobedo L."/>
            <person name="Fernandez S."/>
            <person name="Fernando P.R."/>
            <person name="Flagg N."/>
            <person name="Forbes L.D."/>
            <person name="Fowler R.G."/>
            <person name="Fu Q."/>
            <person name="Gabisi R.A."/>
            <person name="Ganer J."/>
            <person name="Garbino Pronczuk A."/>
            <person name="Garcia R.M."/>
            <person name="Garner T."/>
            <person name="Garrett T.E."/>
            <person name="Gonzalez D.A."/>
            <person name="Hamid H."/>
            <person name="Hawkins E.S."/>
            <person name="Hirani K."/>
            <person name="Hogues M.E."/>
            <person name="Hollins B."/>
            <person name="Hsiao C.-H."/>
            <person name="Jabil R."/>
            <person name="James M.L."/>
            <person name="Jhangiani S.N."/>
            <person name="Johnson B."/>
            <person name="Johnson Q."/>
            <person name="Joshi V."/>
            <person name="Kalu J.B."/>
            <person name="Kam C."/>
            <person name="Kashfia A."/>
            <person name="Keebler J."/>
            <person name="Kisamo H."/>
            <person name="Kovar C.L."/>
            <person name="Lago L.A."/>
            <person name="Lai C.-Y."/>
            <person name="Laidlaw J."/>
            <person name="Lara F."/>
            <person name="Le T.-K."/>
            <person name="Lee S.L."/>
            <person name="Legall F.H."/>
            <person name="Lemon S.J."/>
            <person name="Lewis L.R."/>
            <person name="Li B."/>
            <person name="Liu Y."/>
            <person name="Liu Y.-S."/>
            <person name="Lopez J."/>
            <person name="Lozado R.J."/>
            <person name="Lu J."/>
            <person name="Madu R.C."/>
            <person name="Maheshwari M."/>
            <person name="Maheshwari R."/>
            <person name="Malloy K."/>
            <person name="Martinez E."/>
            <person name="Mathew T."/>
            <person name="Mercado I.C."/>
            <person name="Mercado C."/>
            <person name="Meyer B."/>
            <person name="Montgomery K."/>
            <person name="Morgan M.B."/>
            <person name="Munidasa M."/>
            <person name="Nazareth L.V."/>
            <person name="Nelson J."/>
            <person name="Ng B.M."/>
            <person name="Nguyen N.B."/>
            <person name="Nguyen P.Q."/>
            <person name="Nguyen T."/>
            <person name="Obregon M."/>
            <person name="Okwuonu G.O."/>
            <person name="Onwere C.G."/>
            <person name="Orozco G."/>
            <person name="Parra A."/>
            <person name="Patel S."/>
            <person name="Patil S."/>
            <person name="Perez A."/>
            <person name="Perez Y."/>
            <person name="Pham C."/>
            <person name="Primus E.L."/>
            <person name="Pu L.-L."/>
            <person name="Puazo M."/>
            <person name="Qin X."/>
            <person name="Quiroz J.B."/>
            <person name="Reese J."/>
            <person name="Richards S."/>
            <person name="Rives C.M."/>
            <person name="Robberts R."/>
            <person name="Ruiz S.J."/>
            <person name="Ruiz M.J."/>
            <person name="Santibanez J."/>
            <person name="Schneider B.W."/>
            <person name="Sisson I."/>
            <person name="Smith M."/>
            <person name="Sodergren E."/>
            <person name="Song X.-Z."/>
            <person name="Song B.B."/>
            <person name="Summersgill H."/>
            <person name="Thelus R."/>
            <person name="Thornton R.D."/>
            <person name="Trejos Z.Y."/>
            <person name="Usmani K."/>
            <person name="Vattathil S."/>
            <person name="Villasana D."/>
            <person name="Walker D.L."/>
            <person name="Wang S."/>
            <person name="Wang K."/>
            <person name="White C.S."/>
            <person name="Williams A.C."/>
            <person name="Williamson J."/>
            <person name="Wilson K."/>
            <person name="Woghiren I.O."/>
            <person name="Woodworth J.R."/>
            <person name="Worley K.C."/>
            <person name="Wright R.A."/>
            <person name="Wu W."/>
            <person name="Young L."/>
            <person name="Zhang L."/>
            <person name="Zhang J."/>
            <person name="Zhu Y."/>
            <person name="Muzny D.M."/>
            <person name="Weinstock G."/>
            <person name="Gibbs R.A."/>
        </authorList>
    </citation>
    <scope>NUCLEOTIDE SEQUENCE [LARGE SCALE GENOMIC DNA]</scope>
    <source>
        <strain evidence="4">LSR1</strain>
    </source>
</reference>
<keyword evidence="4" id="KW-1185">Reference proteome</keyword>
<evidence type="ECO:0000313" key="4">
    <source>
        <dbReference type="Proteomes" id="UP000007819"/>
    </source>
</evidence>
<dbReference type="PANTHER" id="PTHR45749:SF37">
    <property type="entry name" value="OS05G0311600 PROTEIN"/>
    <property type="match status" value="1"/>
</dbReference>
<evidence type="ECO:0000259" key="1">
    <source>
        <dbReference type="Pfam" id="PF05699"/>
    </source>
</evidence>
<reference evidence="3" key="2">
    <citation type="submission" date="2022-06" db="UniProtKB">
        <authorList>
            <consortium name="EnsemblMetazoa"/>
        </authorList>
    </citation>
    <scope>IDENTIFICATION</scope>
</reference>
<dbReference type="InterPro" id="IPR012337">
    <property type="entry name" value="RNaseH-like_sf"/>
</dbReference>
<name>A0A8R2JUC1_ACYPI</name>
<protein>
    <recommendedName>
        <fullName evidence="5">Zinc finger MYM-type protein 1-like</fullName>
    </recommendedName>
</protein>
<dbReference type="SUPFAM" id="SSF53098">
    <property type="entry name" value="Ribonuclease H-like"/>
    <property type="match status" value="1"/>
</dbReference>
<evidence type="ECO:0000259" key="2">
    <source>
        <dbReference type="Pfam" id="PF14291"/>
    </source>
</evidence>
<dbReference type="Proteomes" id="UP000007819">
    <property type="component" value="Chromosome A2"/>
</dbReference>
<feature type="domain" description="DUF4371" evidence="2">
    <location>
        <begin position="54"/>
        <end position="245"/>
    </location>
</feature>
<dbReference type="OrthoDB" id="1739706at2759"/>
<dbReference type="Pfam" id="PF05699">
    <property type="entry name" value="Dimer_Tnp_hAT"/>
    <property type="match status" value="1"/>
</dbReference>
<dbReference type="GO" id="GO:0046983">
    <property type="term" value="F:protein dimerization activity"/>
    <property type="evidence" value="ECO:0007669"/>
    <property type="project" value="InterPro"/>
</dbReference>
<dbReference type="InterPro" id="IPR025398">
    <property type="entry name" value="DUF4371"/>
</dbReference>
<feature type="domain" description="HAT C-terminal dimerisation" evidence="1">
    <location>
        <begin position="578"/>
        <end position="635"/>
    </location>
</feature>
<dbReference type="EnsemblMetazoa" id="XM_029490530.1">
    <property type="protein sequence ID" value="XP_029346390.1"/>
    <property type="gene ID" value="LOC100569780"/>
</dbReference>
<dbReference type="AlphaFoldDB" id="A0A8R2JUC1"/>
<dbReference type="RefSeq" id="XP_029346390.1">
    <property type="nucleotide sequence ID" value="XM_029490530.1"/>
</dbReference>
<sequence>MISPGEVKGNIPFIDYGLKCWKEPRKKFNSHSNNKRHITCMERWNDYMLIRNNNKKSISHSLNVARVQDITENRKHIMFLLKATLFLAKQGLAFRGHNETDNSNNKGNFIQLLEMFADETLAVKLKSRYGHYTSPEYQNGLIHIIASCTRKNILSKISSIGVYTILVDETKDISKKEQLSFVLRFVDSDYNVHESAIGCYHMKKSDAESLSNEILKIISENKLDINKCIAQCYDGANVMSGSYSGVQKRIQEIVPHSLYVHCYAHRLNLCLIHTLSSLSIITNFFNVVQSLYKFLMNGQTKYELFVEVQKKKKLDVIHLERLVDTRWSYWYNSLKKINLRYTEIREVLNILQNDGDEKSRILSTGLLKEISSFNFILVLCTMEKILEVIHCASCELQNSSLLLPVAIALIKCTKTNLLRMRSDDVWTTIEKSAYDKALKNGIEGQSSELRPHRTKHFNTNLNEYYVTTRVGHTNSSNKTSIKIEVLYTVIDRFTIEMDNRFSEETCEILMISEIFNPSSEDYFNSKSTKLQKFINHYKYFKFNFISIISEFSTAKSLIESKNIQKPDIHFILKTLSELPSAFTETLKILTILLTLPVTTATNERFFSSLKRVKSFLRSTTGDERLSDLMVINVEGEYASHVNLEEAVDMFANLKNRRYPLIL</sequence>
<dbReference type="GeneID" id="100569780"/>
<dbReference type="PANTHER" id="PTHR45749">
    <property type="match status" value="1"/>
</dbReference>